<dbReference type="InterPro" id="IPR036388">
    <property type="entry name" value="WH-like_DNA-bd_sf"/>
</dbReference>
<dbReference type="Gene3D" id="1.10.8.430">
    <property type="entry name" value="Helical domain of apoptotic protease-activating factors"/>
    <property type="match status" value="1"/>
</dbReference>
<reference evidence="6" key="1">
    <citation type="submission" date="2019-09" db="EMBL/GenBank/DDBJ databases">
        <title>Draft genome information of white flower Hibiscus syriacus.</title>
        <authorList>
            <person name="Kim Y.-M."/>
        </authorList>
    </citation>
    <scope>NUCLEOTIDE SEQUENCE [LARGE SCALE GENOMIC DNA]</scope>
    <source>
        <strain evidence="6">YM2019G1</strain>
    </source>
</reference>
<dbReference type="Gene3D" id="3.40.50.300">
    <property type="entry name" value="P-loop containing nucleotide triphosphate hydrolases"/>
    <property type="match status" value="1"/>
</dbReference>
<dbReference type="PANTHER" id="PTHR23155">
    <property type="entry name" value="DISEASE RESISTANCE PROTEIN RP"/>
    <property type="match status" value="1"/>
</dbReference>
<dbReference type="FunFam" id="1.10.10.10:FF:000322">
    <property type="entry name" value="Probable disease resistance protein At1g63360"/>
    <property type="match status" value="1"/>
</dbReference>
<dbReference type="EMBL" id="VEPZ02000032">
    <property type="protein sequence ID" value="KAE8735488.1"/>
    <property type="molecule type" value="Genomic_DNA"/>
</dbReference>
<sequence length="628" mass="72227">MKILLHNMRSFLVDADRVGAGSQIQKVWVKNVREKSKTLLKNSLITRTSVNSGGEVTLAKGSSNEVFISQRIDDDLVGIKKARHELLGWLMAEEPRRTVISVVGMGGSGKNTLVANTFNEQSVKRNFEFCTWITVSQQYAIEELLRSIVKDIYNQTTREVLMQEINIAFPEGMRRSRVVVTTRREDVVPCQSGFLSHVHRIQPLRMNDAWDLFCKKAFPNGLGRCSSHLDESLARNLVKKCEGLPLAISALGGLMSSKKSITERKRVHDNMAWELSNNPLLEIMKTISMLSYHDLPFQLEQGFLYFSLFPEDYEIVRKRIMRLWTAEGFLESIKDVQPEAVSESYLMELISRSLVQVTLRNEFGRPRKFKMHDLIRDFALSIAKEESFLAECNGDKGVEEEEIHCYLVRVKDEEITTANDLGNAPINEEPIEFGDLFNLRYLNMSRTQVEKLPKTIGKRFNLQSLLLKFSKIKELPNEVEKLQNLRHLSAFYLAKSELRGVMEDFQCMEVPPNICMIKSLQVLYHVRVTNDLLIKFKEMEQLRRIGLDGLTEADEEHLCISIHRMQHLHYLWLTSLPQGALKLDVLPSAPPYLEKLYLDGKLGKVPHWFNTLLNLKLLSLQDSQLRED</sequence>
<keyword evidence="7" id="KW-1185">Reference proteome</keyword>
<feature type="domain" description="NB-ARC" evidence="3">
    <location>
        <begin position="83"/>
        <end position="155"/>
    </location>
</feature>
<dbReference type="GO" id="GO:0098542">
    <property type="term" value="P:defense response to other organism"/>
    <property type="evidence" value="ECO:0007669"/>
    <property type="project" value="TreeGrafter"/>
</dbReference>
<dbReference type="Pfam" id="PF00931">
    <property type="entry name" value="NB-ARC"/>
    <property type="match status" value="2"/>
</dbReference>
<evidence type="ECO:0000256" key="1">
    <source>
        <dbReference type="ARBA" id="ARBA00022737"/>
    </source>
</evidence>
<dbReference type="InterPro" id="IPR002182">
    <property type="entry name" value="NB-ARC"/>
</dbReference>
<dbReference type="SUPFAM" id="SSF52540">
    <property type="entry name" value="P-loop containing nucleoside triphosphate hydrolases"/>
    <property type="match status" value="1"/>
</dbReference>
<feature type="domain" description="NB-ARC" evidence="3">
    <location>
        <begin position="160"/>
        <end position="220"/>
    </location>
</feature>
<keyword evidence="2" id="KW-0611">Plant defense</keyword>
<dbReference type="InterPro" id="IPR044974">
    <property type="entry name" value="Disease_R_plants"/>
</dbReference>
<keyword evidence="1" id="KW-0677">Repeat</keyword>
<evidence type="ECO:0000259" key="3">
    <source>
        <dbReference type="Pfam" id="PF00931"/>
    </source>
</evidence>
<evidence type="ECO:0008006" key="8">
    <source>
        <dbReference type="Google" id="ProtNLM"/>
    </source>
</evidence>
<dbReference type="Pfam" id="PF23559">
    <property type="entry name" value="WHD_DRP"/>
    <property type="match status" value="1"/>
</dbReference>
<evidence type="ECO:0000259" key="5">
    <source>
        <dbReference type="Pfam" id="PF23598"/>
    </source>
</evidence>
<evidence type="ECO:0000256" key="2">
    <source>
        <dbReference type="ARBA" id="ARBA00022821"/>
    </source>
</evidence>
<proteinExistence type="predicted"/>
<feature type="domain" description="Disease resistance R13L4/SHOC-2-like LRR" evidence="5">
    <location>
        <begin position="433"/>
        <end position="626"/>
    </location>
</feature>
<accession>A0A6A3D6C7</accession>
<dbReference type="Pfam" id="PF23598">
    <property type="entry name" value="LRR_14"/>
    <property type="match status" value="1"/>
</dbReference>
<protein>
    <recommendedName>
        <fullName evidence="8">NB-ARC domain-containing protein</fullName>
    </recommendedName>
</protein>
<dbReference type="SUPFAM" id="SSF52058">
    <property type="entry name" value="L domain-like"/>
    <property type="match status" value="1"/>
</dbReference>
<dbReference type="PANTHER" id="PTHR23155:SF1205">
    <property type="entry name" value="DISEASE RESISTANCE PROTEIN RPM1"/>
    <property type="match status" value="1"/>
</dbReference>
<dbReference type="InterPro" id="IPR032675">
    <property type="entry name" value="LRR_dom_sf"/>
</dbReference>
<evidence type="ECO:0000313" key="7">
    <source>
        <dbReference type="Proteomes" id="UP000436088"/>
    </source>
</evidence>
<comment type="caution">
    <text evidence="6">The sequence shown here is derived from an EMBL/GenBank/DDBJ whole genome shotgun (WGS) entry which is preliminary data.</text>
</comment>
<dbReference type="InterPro" id="IPR042197">
    <property type="entry name" value="Apaf_helical"/>
</dbReference>
<feature type="domain" description="Disease resistance protein winged helix" evidence="4">
    <location>
        <begin position="308"/>
        <end position="379"/>
    </location>
</feature>
<dbReference type="Proteomes" id="UP000436088">
    <property type="component" value="Unassembled WGS sequence"/>
</dbReference>
<name>A0A6A3D6C7_HIBSY</name>
<dbReference type="GO" id="GO:0043531">
    <property type="term" value="F:ADP binding"/>
    <property type="evidence" value="ECO:0007669"/>
    <property type="project" value="InterPro"/>
</dbReference>
<dbReference type="Gene3D" id="3.80.10.10">
    <property type="entry name" value="Ribonuclease Inhibitor"/>
    <property type="match status" value="1"/>
</dbReference>
<organism evidence="6 7">
    <name type="scientific">Hibiscus syriacus</name>
    <name type="common">Rose of Sharon</name>
    <dbReference type="NCBI Taxonomy" id="106335"/>
    <lineage>
        <taxon>Eukaryota</taxon>
        <taxon>Viridiplantae</taxon>
        <taxon>Streptophyta</taxon>
        <taxon>Embryophyta</taxon>
        <taxon>Tracheophyta</taxon>
        <taxon>Spermatophyta</taxon>
        <taxon>Magnoliopsida</taxon>
        <taxon>eudicotyledons</taxon>
        <taxon>Gunneridae</taxon>
        <taxon>Pentapetalae</taxon>
        <taxon>rosids</taxon>
        <taxon>malvids</taxon>
        <taxon>Malvales</taxon>
        <taxon>Malvaceae</taxon>
        <taxon>Malvoideae</taxon>
        <taxon>Hibiscus</taxon>
    </lineage>
</organism>
<dbReference type="PRINTS" id="PR00364">
    <property type="entry name" value="DISEASERSIST"/>
</dbReference>
<dbReference type="InterPro" id="IPR027417">
    <property type="entry name" value="P-loop_NTPase"/>
</dbReference>
<gene>
    <name evidence="6" type="ORF">F3Y22_tig00000340pilonHSYRG00481</name>
</gene>
<dbReference type="InterPro" id="IPR058922">
    <property type="entry name" value="WHD_DRP"/>
</dbReference>
<dbReference type="InterPro" id="IPR055414">
    <property type="entry name" value="LRR_R13L4/SHOC2-like"/>
</dbReference>
<evidence type="ECO:0000313" key="6">
    <source>
        <dbReference type="EMBL" id="KAE8735488.1"/>
    </source>
</evidence>
<dbReference type="Gene3D" id="1.10.10.10">
    <property type="entry name" value="Winged helix-like DNA-binding domain superfamily/Winged helix DNA-binding domain"/>
    <property type="match status" value="1"/>
</dbReference>
<evidence type="ECO:0000259" key="4">
    <source>
        <dbReference type="Pfam" id="PF23559"/>
    </source>
</evidence>
<dbReference type="AlphaFoldDB" id="A0A6A3D6C7"/>